<keyword evidence="3" id="KW-1185">Reference proteome</keyword>
<comment type="caution">
    <text evidence="2">The sequence shown here is derived from an EMBL/GenBank/DDBJ whole genome shotgun (WGS) entry which is preliminary data.</text>
</comment>
<dbReference type="EMBL" id="PJRS01000046">
    <property type="protein sequence ID" value="PLR20213.1"/>
    <property type="molecule type" value="Genomic_DNA"/>
</dbReference>
<dbReference type="RefSeq" id="WP_101720128.1">
    <property type="nucleotide sequence ID" value="NZ_PJRS01000046.1"/>
</dbReference>
<organism evidence="2 3">
    <name type="scientific">Caulobacter zeae</name>
    <dbReference type="NCBI Taxonomy" id="2055137"/>
    <lineage>
        <taxon>Bacteria</taxon>
        <taxon>Pseudomonadati</taxon>
        <taxon>Pseudomonadota</taxon>
        <taxon>Alphaproteobacteria</taxon>
        <taxon>Caulobacterales</taxon>
        <taxon>Caulobacteraceae</taxon>
        <taxon>Caulobacter</taxon>
    </lineage>
</organism>
<evidence type="ECO:0000256" key="1">
    <source>
        <dbReference type="SAM" id="MobiDB-lite"/>
    </source>
</evidence>
<dbReference type="Proteomes" id="UP000234479">
    <property type="component" value="Unassembled WGS sequence"/>
</dbReference>
<evidence type="ECO:0000313" key="2">
    <source>
        <dbReference type="EMBL" id="PLR20213.1"/>
    </source>
</evidence>
<sequence>MASGHRAGWVIALAVMAGSLAVAGGLAVRRERALAAEAPAYVPTPSEEFALVFAEMAIDERRLLRQSLSEGREAEARHIAATPGLARREGDVLFIRHDGRDVASFADDANLCEGFDNCSRWRFLGELALGPRRYPYLSFFHGEGDEITLLVEARGELVVLGQGLPSASPDGRWLVIAGHDDYGSNLSVFAVGPDGLKFVATSQEACQPARWLERDRLEMVCEFQAGESARAMLVHDRGWRLEAPPDAPRPVPAAKPEAADEPGYFERKGYRRLAR</sequence>
<reference evidence="2 3" key="1">
    <citation type="submission" date="2017-12" db="EMBL/GenBank/DDBJ databases">
        <title>The genome sequence of Caulobacter sp. 410.</title>
        <authorList>
            <person name="Gao J."/>
            <person name="Mao X."/>
            <person name="Sun J."/>
        </authorList>
    </citation>
    <scope>NUCLEOTIDE SEQUENCE [LARGE SCALE GENOMIC DNA]</scope>
    <source>
        <strain evidence="2 3">410</strain>
    </source>
</reference>
<feature type="region of interest" description="Disordered" evidence="1">
    <location>
        <begin position="243"/>
        <end position="275"/>
    </location>
</feature>
<proteinExistence type="predicted"/>
<gene>
    <name evidence="2" type="ORF">SGCZBJ_22335</name>
</gene>
<name>A0A2N5D2E1_9CAUL</name>
<evidence type="ECO:0000313" key="3">
    <source>
        <dbReference type="Proteomes" id="UP000234479"/>
    </source>
</evidence>
<accession>A0A2N5D2E1</accession>
<dbReference type="AlphaFoldDB" id="A0A2N5D2E1"/>
<dbReference type="OrthoDB" id="7186324at2"/>
<protein>
    <submittedName>
        <fullName evidence="2">Uncharacterized protein</fullName>
    </submittedName>
</protein>